<dbReference type="EMBL" id="ADLK01000021">
    <property type="protein sequence ID" value="KMW19158.1"/>
    <property type="molecule type" value="Genomic_DNA"/>
</dbReference>
<comment type="caution">
    <text evidence="9">The sequence shown here is derived from an EMBL/GenBank/DDBJ whole genome shotgun (WGS) entry which is preliminary data.</text>
</comment>
<evidence type="ECO:0000313" key="10">
    <source>
        <dbReference type="Proteomes" id="UP000037392"/>
    </source>
</evidence>
<feature type="transmembrane region" description="Helical" evidence="8">
    <location>
        <begin position="264"/>
        <end position="291"/>
    </location>
</feature>
<dbReference type="CDD" id="cd06579">
    <property type="entry name" value="TM_PBP1_transp_AraH_like"/>
    <property type="match status" value="1"/>
</dbReference>
<evidence type="ECO:0000313" key="9">
    <source>
        <dbReference type="EMBL" id="KMW19158.1"/>
    </source>
</evidence>
<dbReference type="InterPro" id="IPR001851">
    <property type="entry name" value="ABC_transp_permease"/>
</dbReference>
<dbReference type="Proteomes" id="UP000037392">
    <property type="component" value="Unassembled WGS sequence"/>
</dbReference>
<accession>A0A0J9C246</accession>
<feature type="transmembrane region" description="Helical" evidence="8">
    <location>
        <begin position="222"/>
        <end position="243"/>
    </location>
</feature>
<reference evidence="9 10" key="1">
    <citation type="submission" date="2011-04" db="EMBL/GenBank/DDBJ databases">
        <title>The Genome Sequence of Clostridium citroniae WAL-19142.</title>
        <authorList>
            <consortium name="The Broad Institute Genome Sequencing Platform"/>
            <person name="Earl A."/>
            <person name="Ward D."/>
            <person name="Feldgarden M."/>
            <person name="Gevers D."/>
            <person name="Warren Y.A."/>
            <person name="Tyrrell K.L."/>
            <person name="Citron D.M."/>
            <person name="Goldstein E.J."/>
            <person name="Daigneault M."/>
            <person name="Allen-Vercoe E."/>
            <person name="Young S.K."/>
            <person name="Zeng Q."/>
            <person name="Gargeya S."/>
            <person name="Fitzgerald M."/>
            <person name="Haas B."/>
            <person name="Abouelleil A."/>
            <person name="Alvarado L."/>
            <person name="Arachchi H.M."/>
            <person name="Berlin A."/>
            <person name="Brown A."/>
            <person name="Chapman S.B."/>
            <person name="Chen Z."/>
            <person name="Dunbar C."/>
            <person name="Freedman E."/>
            <person name="Gearin G."/>
            <person name="Gellesch M."/>
            <person name="Goldberg J."/>
            <person name="Griggs A."/>
            <person name="Gujja S."/>
            <person name="Heilman E.R."/>
            <person name="Heiman D."/>
            <person name="Howarth C."/>
            <person name="Larson L."/>
            <person name="Lui A."/>
            <person name="MacDonald P.J."/>
            <person name="Mehta T."/>
            <person name="Montmayeur A."/>
            <person name="Murphy C."/>
            <person name="Neiman D."/>
            <person name="Pearson M."/>
            <person name="Priest M."/>
            <person name="Roberts A."/>
            <person name="Saif S."/>
            <person name="Shea T."/>
            <person name="Shenoy N."/>
            <person name="Sisk P."/>
            <person name="Stolte C."/>
            <person name="Sykes S."/>
            <person name="White J."/>
            <person name="Yandava C."/>
            <person name="Wortman J."/>
            <person name="Nusbaum C."/>
            <person name="Birren B."/>
        </authorList>
    </citation>
    <scope>NUCLEOTIDE SEQUENCE [LARGE SCALE GENOMIC DNA]</scope>
    <source>
        <strain evidence="9 10">WAL-19142</strain>
    </source>
</reference>
<dbReference type="GO" id="GO:0022857">
    <property type="term" value="F:transmembrane transporter activity"/>
    <property type="evidence" value="ECO:0007669"/>
    <property type="project" value="InterPro"/>
</dbReference>
<feature type="transmembrane region" description="Helical" evidence="8">
    <location>
        <begin position="62"/>
        <end position="91"/>
    </location>
</feature>
<dbReference type="Pfam" id="PF02653">
    <property type="entry name" value="BPD_transp_2"/>
    <property type="match status" value="1"/>
</dbReference>
<evidence type="ECO:0000256" key="2">
    <source>
        <dbReference type="ARBA" id="ARBA00022448"/>
    </source>
</evidence>
<gene>
    <name evidence="9" type="ORF">HMPREF9470_02643</name>
</gene>
<dbReference type="GeneID" id="93165298"/>
<evidence type="ECO:0000256" key="8">
    <source>
        <dbReference type="SAM" id="Phobius"/>
    </source>
</evidence>
<dbReference type="GO" id="GO:0005886">
    <property type="term" value="C:plasma membrane"/>
    <property type="evidence" value="ECO:0007669"/>
    <property type="project" value="UniProtKB-SubCell"/>
</dbReference>
<evidence type="ECO:0000256" key="4">
    <source>
        <dbReference type="ARBA" id="ARBA00022519"/>
    </source>
</evidence>
<protein>
    <submittedName>
        <fullName evidence="9">Uncharacterized protein</fullName>
    </submittedName>
</protein>
<dbReference type="OrthoDB" id="9813906at2"/>
<evidence type="ECO:0000256" key="3">
    <source>
        <dbReference type="ARBA" id="ARBA00022475"/>
    </source>
</evidence>
<keyword evidence="4" id="KW-0997">Cell inner membrane</keyword>
<proteinExistence type="predicted"/>
<keyword evidence="5 8" id="KW-0812">Transmembrane</keyword>
<keyword evidence="3" id="KW-1003">Cell membrane</keyword>
<feature type="transmembrane region" description="Helical" evidence="8">
    <location>
        <begin position="21"/>
        <end position="42"/>
    </location>
</feature>
<dbReference type="PANTHER" id="PTHR32196">
    <property type="entry name" value="ABC TRANSPORTER PERMEASE PROTEIN YPHD-RELATED-RELATED"/>
    <property type="match status" value="1"/>
</dbReference>
<comment type="subcellular location">
    <subcellularLocation>
        <location evidence="1">Cell membrane</location>
        <topology evidence="1">Multi-pass membrane protein</topology>
    </subcellularLocation>
</comment>
<feature type="transmembrane region" description="Helical" evidence="8">
    <location>
        <begin position="103"/>
        <end position="124"/>
    </location>
</feature>
<name>A0A0J9C246_9FIRM</name>
<evidence type="ECO:0000256" key="5">
    <source>
        <dbReference type="ARBA" id="ARBA00022692"/>
    </source>
</evidence>
<dbReference type="PATRIC" id="fig|742734.4.peg.2837"/>
<keyword evidence="6 8" id="KW-1133">Transmembrane helix</keyword>
<evidence type="ECO:0000256" key="1">
    <source>
        <dbReference type="ARBA" id="ARBA00004651"/>
    </source>
</evidence>
<dbReference type="AlphaFoldDB" id="A0A0J9C246"/>
<dbReference type="RefSeq" id="WP_007865894.1">
    <property type="nucleotide sequence ID" value="NZ_KQ235878.1"/>
</dbReference>
<dbReference type="PANTHER" id="PTHR32196:SF21">
    <property type="entry name" value="ABC TRANSPORTER PERMEASE PROTEIN YPHD-RELATED"/>
    <property type="match status" value="1"/>
</dbReference>
<feature type="transmembrane region" description="Helical" evidence="8">
    <location>
        <begin position="171"/>
        <end position="193"/>
    </location>
</feature>
<evidence type="ECO:0000256" key="7">
    <source>
        <dbReference type="ARBA" id="ARBA00023136"/>
    </source>
</evidence>
<keyword evidence="2" id="KW-0813">Transport</keyword>
<evidence type="ECO:0000256" key="6">
    <source>
        <dbReference type="ARBA" id="ARBA00022989"/>
    </source>
</evidence>
<sequence>MKSAEVKSIRRDSSNEMIQMVKGNLGILIGFAIMCIALTVITDSFATTRNIFNVMRQISVNVFLACGMTMVILIGGIDLSVGSIIAISGCLSAGFITNNGIPSAAAIILAIAIGTAVGAVNGVIISNTKIPPFIVTLAMMNIGRGFARIYTKATTILVDDDLFIWIGSGKIFGSIPIQIVFMIIVVVITAIILNRTKFGRNIYAVGDNRQAAEYSGINAKRITFWIFTLSGLFASCAGVLSAARTFSGQFSVGDGAEMDAISAVVLGGTSMTGGVGRISGTIIGCLVIGVLNNGMNLLGIDSSWQYVVKGLVVLLAVYIDYIKKEKSKG</sequence>
<organism evidence="9 10">
    <name type="scientific">[Clostridium] citroniae WAL-19142</name>
    <dbReference type="NCBI Taxonomy" id="742734"/>
    <lineage>
        <taxon>Bacteria</taxon>
        <taxon>Bacillati</taxon>
        <taxon>Bacillota</taxon>
        <taxon>Clostridia</taxon>
        <taxon>Lachnospirales</taxon>
        <taxon>Lachnospiraceae</taxon>
        <taxon>Enterocloster</taxon>
    </lineage>
</organism>
<keyword evidence="7 8" id="KW-0472">Membrane</keyword>